<evidence type="ECO:0000256" key="5">
    <source>
        <dbReference type="ARBA" id="ARBA00022975"/>
    </source>
</evidence>
<dbReference type="InterPro" id="IPR004467">
    <property type="entry name" value="Or_phspho_trans_dom"/>
</dbReference>
<dbReference type="EMBL" id="LCBC01000025">
    <property type="protein sequence ID" value="KKS02933.1"/>
    <property type="molecule type" value="Genomic_DNA"/>
</dbReference>
<evidence type="ECO:0000256" key="6">
    <source>
        <dbReference type="HAMAP-Rule" id="MF_01208"/>
    </source>
</evidence>
<feature type="binding site" description="in other chain" evidence="6">
    <location>
        <begin position="131"/>
        <end position="139"/>
    </location>
    <ligand>
        <name>5-phospho-alpha-D-ribose 1-diphosphate</name>
        <dbReference type="ChEBI" id="CHEBI:58017"/>
        <note>ligand shared between dimeric partners</note>
    </ligand>
</feature>
<sequence>MKKVYKSASDYKVAKEVAEILLDIGSVIFRPQQPFKFDSGILSPVYVDNRLLISMPRERELIIKYLVDTIRKIGVPDVVAGVATAGITHAAWIAQKLNLPMVYVRAKPKDHGRQNQVEGQVKRGQKVLVVEDMVSTAGSSTRVIEALRKLGARINDEVAIYTHNFTVADRNFQKAKVKFHPLTNLNEVIQVAVSQGFLKPEQAKIIFDWTKDPKNWANRQGFE</sequence>
<dbReference type="Gene3D" id="3.40.50.2020">
    <property type="match status" value="1"/>
</dbReference>
<evidence type="ECO:0000256" key="4">
    <source>
        <dbReference type="ARBA" id="ARBA00022679"/>
    </source>
</evidence>
<feature type="binding site" evidence="6">
    <location>
        <position position="135"/>
    </location>
    <ligand>
        <name>orotate</name>
        <dbReference type="ChEBI" id="CHEBI:30839"/>
    </ligand>
</feature>
<comment type="caution">
    <text evidence="8">The sequence shown here is derived from an EMBL/GenBank/DDBJ whole genome shotgun (WGS) entry which is preliminary data.</text>
</comment>
<comment type="cofactor">
    <cofactor evidence="6">
        <name>Mg(2+)</name>
        <dbReference type="ChEBI" id="CHEBI:18420"/>
    </cofactor>
</comment>
<dbReference type="GO" id="GO:0000287">
    <property type="term" value="F:magnesium ion binding"/>
    <property type="evidence" value="ECO:0007669"/>
    <property type="project" value="UniProtKB-UniRule"/>
</dbReference>
<name>A0A0G0YRA6_9BACT</name>
<keyword evidence="6" id="KW-0460">Magnesium</keyword>
<dbReference type="Pfam" id="PF00156">
    <property type="entry name" value="Pribosyltran"/>
    <property type="match status" value="1"/>
</dbReference>
<dbReference type="CDD" id="cd06223">
    <property type="entry name" value="PRTases_typeI"/>
    <property type="match status" value="1"/>
</dbReference>
<gene>
    <name evidence="6" type="primary">pyrE</name>
    <name evidence="8" type="ORF">UU56_C0025G0005</name>
</gene>
<dbReference type="GO" id="GO:0019856">
    <property type="term" value="P:pyrimidine nucleobase biosynthetic process"/>
    <property type="evidence" value="ECO:0007669"/>
    <property type="project" value="TreeGrafter"/>
</dbReference>
<dbReference type="SUPFAM" id="SSF53271">
    <property type="entry name" value="PRTase-like"/>
    <property type="match status" value="1"/>
</dbReference>
<comment type="similarity">
    <text evidence="6">Belongs to the purine/pyrimidine phosphoribosyltransferase family. PyrE subfamily.</text>
</comment>
<dbReference type="AlphaFoldDB" id="A0A0G0YRA6"/>
<comment type="caution">
    <text evidence="6">Lacks conserved residue(s) required for the propagation of feature annotation.</text>
</comment>
<evidence type="ECO:0000313" key="9">
    <source>
        <dbReference type="Proteomes" id="UP000034493"/>
    </source>
</evidence>
<keyword evidence="5 6" id="KW-0665">Pyrimidine biosynthesis</keyword>
<feature type="domain" description="Phosphoribosyltransferase" evidence="7">
    <location>
        <begin position="62"/>
        <end position="163"/>
    </location>
</feature>
<dbReference type="GO" id="GO:0004588">
    <property type="term" value="F:orotate phosphoribosyltransferase activity"/>
    <property type="evidence" value="ECO:0007669"/>
    <property type="project" value="UniProtKB-UniRule"/>
</dbReference>
<dbReference type="EC" id="2.4.2.10" evidence="2 6"/>
<comment type="pathway">
    <text evidence="1 6">Pyrimidine metabolism; UMP biosynthesis via de novo pathway; UMP from orotate: step 1/2.</text>
</comment>
<comment type="function">
    <text evidence="6">Catalyzes the transfer of a ribosyl phosphate group from 5-phosphoribose 1-diphosphate to orotate, leading to the formation of orotidine monophosphate (OMP).</text>
</comment>
<keyword evidence="3 6" id="KW-0328">Glycosyltransferase</keyword>
<evidence type="ECO:0000313" key="8">
    <source>
        <dbReference type="EMBL" id="KKS02933.1"/>
    </source>
</evidence>
<dbReference type="GO" id="GO:0044205">
    <property type="term" value="P:'de novo' UMP biosynthetic process"/>
    <property type="evidence" value="ECO:0007669"/>
    <property type="project" value="UniProtKB-UniRule"/>
</dbReference>
<dbReference type="PANTHER" id="PTHR19278:SF9">
    <property type="entry name" value="URIDINE 5'-MONOPHOSPHATE SYNTHASE"/>
    <property type="match status" value="1"/>
</dbReference>
<dbReference type="UniPathway" id="UPA00070">
    <property type="reaction ID" value="UER00119"/>
</dbReference>
<evidence type="ECO:0000256" key="3">
    <source>
        <dbReference type="ARBA" id="ARBA00022676"/>
    </source>
</evidence>
<comment type="subunit">
    <text evidence="6">Homodimer.</text>
</comment>
<dbReference type="PANTHER" id="PTHR19278">
    <property type="entry name" value="OROTATE PHOSPHORIBOSYLTRANSFERASE"/>
    <property type="match status" value="1"/>
</dbReference>
<feature type="binding site" evidence="6">
    <location>
        <position position="105"/>
    </location>
    <ligand>
        <name>5-phospho-alpha-D-ribose 1-diphosphate</name>
        <dbReference type="ChEBI" id="CHEBI:58017"/>
        <note>ligand shared between dimeric partners</note>
    </ligand>
</feature>
<dbReference type="NCBIfam" id="TIGR00336">
    <property type="entry name" value="pyrE"/>
    <property type="match status" value="1"/>
</dbReference>
<keyword evidence="4 6" id="KW-0808">Transferase</keyword>
<comment type="catalytic activity">
    <reaction evidence="6">
        <text>orotidine 5'-phosphate + diphosphate = orotate + 5-phospho-alpha-D-ribose 1-diphosphate</text>
        <dbReference type="Rhea" id="RHEA:10380"/>
        <dbReference type="ChEBI" id="CHEBI:30839"/>
        <dbReference type="ChEBI" id="CHEBI:33019"/>
        <dbReference type="ChEBI" id="CHEBI:57538"/>
        <dbReference type="ChEBI" id="CHEBI:58017"/>
        <dbReference type="EC" id="2.4.2.10"/>
    </reaction>
</comment>
<evidence type="ECO:0000256" key="1">
    <source>
        <dbReference type="ARBA" id="ARBA00004889"/>
    </source>
</evidence>
<feature type="binding site" evidence="6">
    <location>
        <position position="111"/>
    </location>
    <ligand>
        <name>5-phospho-alpha-D-ribose 1-diphosphate</name>
        <dbReference type="ChEBI" id="CHEBI:58017"/>
        <note>ligand shared between dimeric partners</note>
    </ligand>
</feature>
<organism evidence="8 9">
    <name type="scientific">Candidatus Curtissbacteria bacterium GW2011_GWA2_41_24</name>
    <dbReference type="NCBI Taxonomy" id="1618411"/>
    <lineage>
        <taxon>Bacteria</taxon>
        <taxon>Candidatus Curtissiibacteriota</taxon>
    </lineage>
</organism>
<dbReference type="InterPro" id="IPR029057">
    <property type="entry name" value="PRTase-like"/>
</dbReference>
<dbReference type="Proteomes" id="UP000034493">
    <property type="component" value="Unassembled WGS sequence"/>
</dbReference>
<evidence type="ECO:0000256" key="2">
    <source>
        <dbReference type="ARBA" id="ARBA00011971"/>
    </source>
</evidence>
<proteinExistence type="inferred from homology"/>
<dbReference type="HAMAP" id="MF_01208">
    <property type="entry name" value="PyrE"/>
    <property type="match status" value="1"/>
</dbReference>
<feature type="binding site" evidence="6">
    <location>
        <position position="109"/>
    </location>
    <ligand>
        <name>5-phospho-alpha-D-ribose 1-diphosphate</name>
        <dbReference type="ChEBI" id="CHEBI:58017"/>
        <note>ligand shared between dimeric partners</note>
    </ligand>
</feature>
<dbReference type="PATRIC" id="fig|1618411.3.peg.1081"/>
<dbReference type="InterPro" id="IPR000836">
    <property type="entry name" value="PRTase_dom"/>
</dbReference>
<evidence type="ECO:0000259" key="7">
    <source>
        <dbReference type="Pfam" id="PF00156"/>
    </source>
</evidence>
<dbReference type="InterPro" id="IPR023031">
    <property type="entry name" value="OPRT"/>
</dbReference>
<reference evidence="8 9" key="1">
    <citation type="journal article" date="2015" name="Nature">
        <title>rRNA introns, odd ribosomes, and small enigmatic genomes across a large radiation of phyla.</title>
        <authorList>
            <person name="Brown C.T."/>
            <person name="Hug L.A."/>
            <person name="Thomas B.C."/>
            <person name="Sharon I."/>
            <person name="Castelle C.J."/>
            <person name="Singh A."/>
            <person name="Wilkins M.J."/>
            <person name="Williams K.H."/>
            <person name="Banfield J.F."/>
        </authorList>
    </citation>
    <scope>NUCLEOTIDE SEQUENCE [LARGE SCALE GENOMIC DNA]</scope>
</reference>
<accession>A0A0G0YRA6</accession>
<protein>
    <recommendedName>
        <fullName evidence="2 6">Orotate phosphoribosyltransferase</fullName>
        <shortName evidence="6">OPRT</shortName>
        <shortName evidence="6">OPRTase</shortName>
        <ecNumber evidence="2 6">2.4.2.10</ecNumber>
    </recommendedName>
</protein>